<reference evidence="2 3" key="1">
    <citation type="submission" date="2020-04" db="EMBL/GenBank/DDBJ databases">
        <title>Achromobacter ruhlandii genome sequencing and assembly.</title>
        <authorList>
            <person name="Martins R.C.R."/>
            <person name="Perdigao-Neto L.V."/>
            <person name="Levin A.S.S."/>
            <person name="Costa S.F."/>
        </authorList>
    </citation>
    <scope>NUCLEOTIDE SEQUENCE [LARGE SCALE GENOMIC DNA]</scope>
    <source>
        <strain evidence="2 3">9035ralo</strain>
    </source>
</reference>
<comment type="caution">
    <text evidence="2">The sequence shown here is derived from an EMBL/GenBank/DDBJ whole genome shotgun (WGS) entry which is preliminary data.</text>
</comment>
<dbReference type="Proteomes" id="UP000542405">
    <property type="component" value="Unassembled WGS sequence"/>
</dbReference>
<evidence type="ECO:0000313" key="2">
    <source>
        <dbReference type="EMBL" id="NMU93733.1"/>
    </source>
</evidence>
<proteinExistence type="predicted"/>
<dbReference type="EMBL" id="JABBZE010000821">
    <property type="protein sequence ID" value="NMU93733.1"/>
    <property type="molecule type" value="Genomic_DNA"/>
</dbReference>
<feature type="region of interest" description="Disordered" evidence="1">
    <location>
        <begin position="11"/>
        <end position="110"/>
    </location>
</feature>
<dbReference type="RefSeq" id="WP_169538147.1">
    <property type="nucleotide sequence ID" value="NZ_JABBZE010000821.1"/>
</dbReference>
<evidence type="ECO:0000256" key="1">
    <source>
        <dbReference type="SAM" id="MobiDB-lite"/>
    </source>
</evidence>
<name>A0A848NTD0_9BURK</name>
<dbReference type="InterPro" id="IPR042100">
    <property type="entry name" value="Bug_dom1"/>
</dbReference>
<sequence length="136" mass="12923">MLGAWWGGAAGGGGGGWRGGGWGVAGGGGGGGGGAAGGGGGGGARGDGRAGGGEGGRGLEGSGWVVLRAPAGSAQEAVSRRRAAAQRARRTEGGRQRLAHDAAGPSGAGSAEFAAFIDAEERRWSQVVKEARLAAE</sequence>
<dbReference type="Gene3D" id="3.40.190.150">
    <property type="entry name" value="Bordetella uptake gene, domain 1"/>
    <property type="match status" value="1"/>
</dbReference>
<evidence type="ECO:0000313" key="3">
    <source>
        <dbReference type="Proteomes" id="UP000542405"/>
    </source>
</evidence>
<dbReference type="AlphaFoldDB" id="A0A848NTD0"/>
<organism evidence="2 3">
    <name type="scientific">Achromobacter ruhlandii</name>
    <dbReference type="NCBI Taxonomy" id="72557"/>
    <lineage>
        <taxon>Bacteria</taxon>
        <taxon>Pseudomonadati</taxon>
        <taxon>Pseudomonadota</taxon>
        <taxon>Betaproteobacteria</taxon>
        <taxon>Burkholderiales</taxon>
        <taxon>Alcaligenaceae</taxon>
        <taxon>Achromobacter</taxon>
    </lineage>
</organism>
<feature type="compositionally biased region" description="Gly residues" evidence="1">
    <location>
        <begin position="11"/>
        <end position="61"/>
    </location>
</feature>
<accession>A0A848NTD0</accession>
<gene>
    <name evidence="2" type="ORF">HGQ98_31080</name>
</gene>
<protein>
    <submittedName>
        <fullName evidence="2">Uncharacterized protein</fullName>
    </submittedName>
</protein>
<feature type="compositionally biased region" description="Basic and acidic residues" evidence="1">
    <location>
        <begin position="89"/>
        <end position="100"/>
    </location>
</feature>